<organism evidence="1 2">
    <name type="scientific">Scophthalmus maximus</name>
    <name type="common">Turbot</name>
    <name type="synonym">Psetta maxima</name>
    <dbReference type="NCBI Taxonomy" id="52904"/>
    <lineage>
        <taxon>Eukaryota</taxon>
        <taxon>Metazoa</taxon>
        <taxon>Chordata</taxon>
        <taxon>Craniata</taxon>
        <taxon>Vertebrata</taxon>
        <taxon>Euteleostomi</taxon>
        <taxon>Actinopterygii</taxon>
        <taxon>Neopterygii</taxon>
        <taxon>Teleostei</taxon>
        <taxon>Neoteleostei</taxon>
        <taxon>Acanthomorphata</taxon>
        <taxon>Carangaria</taxon>
        <taxon>Pleuronectiformes</taxon>
        <taxon>Pleuronectoidei</taxon>
        <taxon>Scophthalmidae</taxon>
        <taxon>Scophthalmus</taxon>
    </lineage>
</organism>
<comment type="caution">
    <text evidence="1">The sequence shown here is derived from an EMBL/GenBank/DDBJ whole genome shotgun (WGS) entry which is preliminary data.</text>
</comment>
<evidence type="ECO:0000313" key="2">
    <source>
        <dbReference type="Proteomes" id="UP000438429"/>
    </source>
</evidence>
<accession>A0A6A4SC55</accession>
<sequence>MYRHARGRGEALRVGGRKQPYLASPLHGSDSSVTEVVIAILSVPVAWCRLERVLGLKQLLVVLLKPQILELLLLIVMLQ</sequence>
<evidence type="ECO:0000313" key="1">
    <source>
        <dbReference type="EMBL" id="KAF0029878.1"/>
    </source>
</evidence>
<dbReference type="EMBL" id="VEVO01000016">
    <property type="protein sequence ID" value="KAF0029878.1"/>
    <property type="molecule type" value="Genomic_DNA"/>
</dbReference>
<dbReference type="AlphaFoldDB" id="A0A6A4SC55"/>
<proteinExistence type="predicted"/>
<gene>
    <name evidence="1" type="ORF">F2P81_018983</name>
</gene>
<protein>
    <submittedName>
        <fullName evidence="1">Uncharacterized protein</fullName>
    </submittedName>
</protein>
<name>A0A6A4SC55_SCOMX</name>
<dbReference type="Proteomes" id="UP000438429">
    <property type="component" value="Unassembled WGS sequence"/>
</dbReference>
<reference evidence="1 2" key="1">
    <citation type="submission" date="2019-06" db="EMBL/GenBank/DDBJ databases">
        <title>Draft genomes of female and male turbot (Scophthalmus maximus).</title>
        <authorList>
            <person name="Xu H."/>
            <person name="Xu X.-W."/>
            <person name="Shao C."/>
            <person name="Chen S."/>
        </authorList>
    </citation>
    <scope>NUCLEOTIDE SEQUENCE [LARGE SCALE GENOMIC DNA]</scope>
    <source>
        <strain evidence="1">Ysfricsl-2016a</strain>
        <tissue evidence="1">Blood</tissue>
    </source>
</reference>